<comment type="caution">
    <text evidence="1">The sequence shown here is derived from an EMBL/GenBank/DDBJ whole genome shotgun (WGS) entry which is preliminary data.</text>
</comment>
<sequence>MMSSSSQQDEVDILGGQLAKLDDEIGTLMTKRAKIRCRLNQFRARTSVLPPEALSIIFQYACDLPETANLDDDHRPVAITSVSVHWREVAQSTPSIWNRLCLNLKNAKYASEAAFNLLQLYFKNLGGQPINLRLSLPENSGNRVLGDEDKHDGAATAESSDIPISSIFQFIIKDHPNKLRALFINLFSLEWSNLFIQNINPSVGLPNLNKIHIGWQQDIIHNHNWKEPLPLQASLVPRLTDVSLTMASPSFQLPHAQITDLHLEDVAIDYCLHIINLCTSATECHIFYPQPPDDSEAEPPENAITLNSTSCLGWAFGLQKWDVAFLKHYTFPSLQRFRCEDQGPDGLEDDDSTTEEEMRTLQRKFLSRCPKLTVYERAADSFINWELNDLCDDLPDTVEELYLRRVEAVELDGCVNRLTRGADCTMEVFPHLKILELQGNFRYQFPDHAFSGLIGMVESRRRPLDEKYKDRFLLEELSLKWGTEIKPPPPPLTEDQEARLQELVNGGLKVTTTRDVQDEYRVWLPVKPVKA</sequence>
<protein>
    <recommendedName>
        <fullName evidence="3">F-box domain-containing protein</fullName>
    </recommendedName>
</protein>
<gene>
    <name evidence="1" type="ORF">D9756_007668</name>
</gene>
<dbReference type="EMBL" id="JAACJO010000012">
    <property type="protein sequence ID" value="KAF5351930.1"/>
    <property type="molecule type" value="Genomic_DNA"/>
</dbReference>
<evidence type="ECO:0008006" key="3">
    <source>
        <dbReference type="Google" id="ProtNLM"/>
    </source>
</evidence>
<keyword evidence="2" id="KW-1185">Reference proteome</keyword>
<organism evidence="1 2">
    <name type="scientific">Leucocoprinus leucothites</name>
    <dbReference type="NCBI Taxonomy" id="201217"/>
    <lineage>
        <taxon>Eukaryota</taxon>
        <taxon>Fungi</taxon>
        <taxon>Dikarya</taxon>
        <taxon>Basidiomycota</taxon>
        <taxon>Agaricomycotina</taxon>
        <taxon>Agaricomycetes</taxon>
        <taxon>Agaricomycetidae</taxon>
        <taxon>Agaricales</taxon>
        <taxon>Agaricineae</taxon>
        <taxon>Agaricaceae</taxon>
        <taxon>Leucocoprinus</taxon>
    </lineage>
</organism>
<accession>A0A8H5D1T2</accession>
<reference evidence="1 2" key="1">
    <citation type="journal article" date="2020" name="ISME J.">
        <title>Uncovering the hidden diversity of litter-decomposition mechanisms in mushroom-forming fungi.</title>
        <authorList>
            <person name="Floudas D."/>
            <person name="Bentzer J."/>
            <person name="Ahren D."/>
            <person name="Johansson T."/>
            <person name="Persson P."/>
            <person name="Tunlid A."/>
        </authorList>
    </citation>
    <scope>NUCLEOTIDE SEQUENCE [LARGE SCALE GENOMIC DNA]</scope>
    <source>
        <strain evidence="1 2">CBS 146.42</strain>
    </source>
</reference>
<dbReference type="Proteomes" id="UP000559027">
    <property type="component" value="Unassembled WGS sequence"/>
</dbReference>
<dbReference type="AlphaFoldDB" id="A0A8H5D1T2"/>
<name>A0A8H5D1T2_9AGAR</name>
<proteinExistence type="predicted"/>
<dbReference type="OrthoDB" id="3009074at2759"/>
<evidence type="ECO:0000313" key="1">
    <source>
        <dbReference type="EMBL" id="KAF5351930.1"/>
    </source>
</evidence>
<evidence type="ECO:0000313" key="2">
    <source>
        <dbReference type="Proteomes" id="UP000559027"/>
    </source>
</evidence>